<evidence type="ECO:0000259" key="6">
    <source>
        <dbReference type="PROSITE" id="PS51918"/>
    </source>
</evidence>
<protein>
    <submittedName>
        <fullName evidence="7">Hopanoid biosynthesis associated radical SAM protein HpnH</fullName>
    </submittedName>
</protein>
<keyword evidence="4" id="KW-0408">Iron</keyword>
<dbReference type="GO" id="GO:0051536">
    <property type="term" value="F:iron-sulfur cluster binding"/>
    <property type="evidence" value="ECO:0007669"/>
    <property type="project" value="UniProtKB-KW"/>
</dbReference>
<keyword evidence="5" id="KW-0411">Iron-sulfur</keyword>
<dbReference type="InterPro" id="IPR058240">
    <property type="entry name" value="rSAM_sf"/>
</dbReference>
<dbReference type="InterPro" id="IPR007197">
    <property type="entry name" value="rSAM"/>
</dbReference>
<reference evidence="7" key="1">
    <citation type="journal article" date="2014" name="Int. J. Syst. Evol. Microbiol.">
        <title>Complete genome sequence of Corynebacterium casei LMG S-19264T (=DSM 44701T), isolated from a smear-ripened cheese.</title>
        <authorList>
            <consortium name="US DOE Joint Genome Institute (JGI-PGF)"/>
            <person name="Walter F."/>
            <person name="Albersmeier A."/>
            <person name="Kalinowski J."/>
            <person name="Ruckert C."/>
        </authorList>
    </citation>
    <scope>NUCLEOTIDE SEQUENCE</scope>
    <source>
        <strain evidence="7">CGMCC 1.15725</strain>
    </source>
</reference>
<evidence type="ECO:0000256" key="1">
    <source>
        <dbReference type="ARBA" id="ARBA00001966"/>
    </source>
</evidence>
<dbReference type="InterPro" id="IPR017833">
    <property type="entry name" value="Hopanoid_synth-assoc_rSAM_HpnH"/>
</dbReference>
<dbReference type="SFLD" id="SFLDF00397">
    <property type="entry name" value="adenosyl-hopene_transferase"/>
    <property type="match status" value="1"/>
</dbReference>
<dbReference type="GO" id="GO:0046872">
    <property type="term" value="F:metal ion binding"/>
    <property type="evidence" value="ECO:0007669"/>
    <property type="project" value="UniProtKB-KW"/>
</dbReference>
<gene>
    <name evidence="7" type="ORF">GCM10011611_38270</name>
</gene>
<evidence type="ECO:0000313" key="8">
    <source>
        <dbReference type="Proteomes" id="UP000646365"/>
    </source>
</evidence>
<dbReference type="SFLD" id="SFLDG01067">
    <property type="entry name" value="SPASM/twitch_domain_containing"/>
    <property type="match status" value="1"/>
</dbReference>
<dbReference type="Proteomes" id="UP000646365">
    <property type="component" value="Unassembled WGS sequence"/>
</dbReference>
<keyword evidence="8" id="KW-1185">Reference proteome</keyword>
<dbReference type="RefSeq" id="WP_189048695.1">
    <property type="nucleotide sequence ID" value="NZ_BMJQ01000010.1"/>
</dbReference>
<evidence type="ECO:0000256" key="2">
    <source>
        <dbReference type="ARBA" id="ARBA00022691"/>
    </source>
</evidence>
<feature type="domain" description="Radical SAM core" evidence="6">
    <location>
        <begin position="20"/>
        <end position="228"/>
    </location>
</feature>
<dbReference type="Pfam" id="PF11946">
    <property type="entry name" value="DUF3463"/>
    <property type="match status" value="1"/>
</dbReference>
<dbReference type="PROSITE" id="PS51918">
    <property type="entry name" value="RADICAL_SAM"/>
    <property type="match status" value="1"/>
</dbReference>
<evidence type="ECO:0000256" key="3">
    <source>
        <dbReference type="ARBA" id="ARBA00022723"/>
    </source>
</evidence>
<dbReference type="SFLD" id="SFLDS00029">
    <property type="entry name" value="Radical_SAM"/>
    <property type="match status" value="1"/>
</dbReference>
<name>A0A8J3E4M7_9PROT</name>
<organism evidence="7 8">
    <name type="scientific">Aliidongia dinghuensis</name>
    <dbReference type="NCBI Taxonomy" id="1867774"/>
    <lineage>
        <taxon>Bacteria</taxon>
        <taxon>Pseudomonadati</taxon>
        <taxon>Pseudomonadota</taxon>
        <taxon>Alphaproteobacteria</taxon>
        <taxon>Rhodospirillales</taxon>
        <taxon>Dongiaceae</taxon>
        <taxon>Aliidongia</taxon>
    </lineage>
</organism>
<dbReference type="PANTHER" id="PTHR11228">
    <property type="entry name" value="RADICAL SAM DOMAIN PROTEIN"/>
    <property type="match status" value="1"/>
</dbReference>
<dbReference type="Pfam" id="PF04055">
    <property type="entry name" value="Radical_SAM"/>
    <property type="match status" value="1"/>
</dbReference>
<evidence type="ECO:0000256" key="4">
    <source>
        <dbReference type="ARBA" id="ARBA00023004"/>
    </source>
</evidence>
<dbReference type="NCBIfam" id="TIGR03470">
    <property type="entry name" value="HpnH"/>
    <property type="match status" value="1"/>
</dbReference>
<dbReference type="InterPro" id="IPR013785">
    <property type="entry name" value="Aldolase_TIM"/>
</dbReference>
<keyword evidence="2" id="KW-0949">S-adenosyl-L-methionine</keyword>
<dbReference type="SUPFAM" id="SSF102114">
    <property type="entry name" value="Radical SAM enzymes"/>
    <property type="match status" value="1"/>
</dbReference>
<dbReference type="Gene3D" id="3.20.20.70">
    <property type="entry name" value="Aldolase class I"/>
    <property type="match status" value="1"/>
</dbReference>
<evidence type="ECO:0000256" key="5">
    <source>
        <dbReference type="ARBA" id="ARBA00023014"/>
    </source>
</evidence>
<reference evidence="7" key="2">
    <citation type="submission" date="2020-09" db="EMBL/GenBank/DDBJ databases">
        <authorList>
            <person name="Sun Q."/>
            <person name="Zhou Y."/>
        </authorList>
    </citation>
    <scope>NUCLEOTIDE SEQUENCE</scope>
    <source>
        <strain evidence="7">CGMCC 1.15725</strain>
    </source>
</reference>
<evidence type="ECO:0000313" key="7">
    <source>
        <dbReference type="EMBL" id="GGF28533.1"/>
    </source>
</evidence>
<proteinExistence type="predicted"/>
<dbReference type="CDD" id="cd01335">
    <property type="entry name" value="Radical_SAM"/>
    <property type="match status" value="1"/>
</dbReference>
<comment type="caution">
    <text evidence="7">The sequence shown here is derived from an EMBL/GenBank/DDBJ whole genome shotgun (WGS) entry which is preliminary data.</text>
</comment>
<dbReference type="InterPro" id="IPR022563">
    <property type="entry name" value="DUF3463"/>
</dbReference>
<dbReference type="PANTHER" id="PTHR11228:SF22">
    <property type="entry name" value="PEPTIDE BIOSYNTHESIS PROTEIN YYDG-RELATED"/>
    <property type="match status" value="1"/>
</dbReference>
<accession>A0A8J3E4M7</accession>
<dbReference type="EMBL" id="BMJQ01000010">
    <property type="protein sequence ID" value="GGF28533.1"/>
    <property type="molecule type" value="Genomic_DNA"/>
</dbReference>
<dbReference type="AlphaFoldDB" id="A0A8J3E4M7"/>
<sequence>MGISLLQTVKVGSYVVKQHLKGNKRYPLVLMLEPLFRCNLACAGCGKIDYPDPILNQRLSIEECLGAADECGAPVVSIAGGEPLLHREMPQIVEGLIARKKFIYLCTNALLLEKKLDQYKPNPYLTFSVHLDGSEEEHDHAVSQTGVYVKAVAAIKAAKAKGFRVTINTTLFDGAEPEKVAAFFDDVQAMGIDGIMVSPGYAYERAPDKEHFLNRTKTKQLFRDILKRGEGGKKWGFNLSPLFLDFLAGNQTYHCTPWGNPARTVFGWQRPCYLLGEGYAKTYKELMETTDWDSYGTGNYEKCADCMVHSGYEATSVTDTIKHPWKAAIVALKGVKTDGPMAPDISLANQRPAEYVFSRHVEQKMAELAHKPQTFETATDAAE</sequence>
<keyword evidence="3" id="KW-0479">Metal-binding</keyword>
<comment type="cofactor">
    <cofactor evidence="1">
        <name>[4Fe-4S] cluster</name>
        <dbReference type="ChEBI" id="CHEBI:49883"/>
    </cofactor>
</comment>
<dbReference type="InterPro" id="IPR050377">
    <property type="entry name" value="Radical_SAM_PqqE_MftC-like"/>
</dbReference>
<dbReference type="GO" id="GO:0003824">
    <property type="term" value="F:catalytic activity"/>
    <property type="evidence" value="ECO:0007669"/>
    <property type="project" value="InterPro"/>
</dbReference>